<evidence type="ECO:0000313" key="3">
    <source>
        <dbReference type="EMBL" id="VUZ54725.1"/>
    </source>
</evidence>
<dbReference type="Proteomes" id="UP000274504">
    <property type="component" value="Unassembled WGS sequence"/>
</dbReference>
<sequence length="294" mass="32744">MGSAHSRLVADSLHVDDRHPILERDYNNVSEYFNDPSCQKVLCSCKARLLNDSGRQVSNGRLELTYSDLIYRYPEQNVPKTASWPLCGLRGFGGGEQLFTFEAGRRCVMSGIFVFKCKRAHSLNSILSEHITRLAQMERRCVNSCSCQNHDGWRTVRSIGEAYHEPSSIIDHSTEVHHVHTHRCQDPTAAPPYSTVTQTIFDWPTTAIPSNRIGASGSNQRHRWRSSDDYIYLSRTLPSSSPCDLHNQNPGISSSVTSLPASLSGGVYLVAIPNFPSAHSYENQRTLFTAAASS</sequence>
<dbReference type="InterPro" id="IPR011993">
    <property type="entry name" value="PH-like_dom_sf"/>
</dbReference>
<dbReference type="PANTHER" id="PTHR21258:SF55">
    <property type="entry name" value="FI23523P1"/>
    <property type="match status" value="1"/>
</dbReference>
<keyword evidence="5" id="KW-1185">Reference proteome</keyword>
<dbReference type="Gene3D" id="2.30.29.30">
    <property type="entry name" value="Pleckstrin-homology domain (PH domain)/Phosphotyrosine-binding domain (PTB)"/>
    <property type="match status" value="1"/>
</dbReference>
<evidence type="ECO:0000313" key="4">
    <source>
        <dbReference type="Proteomes" id="UP000274504"/>
    </source>
</evidence>
<dbReference type="GO" id="GO:0008543">
    <property type="term" value="P:fibroblast growth factor receptor signaling pathway"/>
    <property type="evidence" value="ECO:0007669"/>
    <property type="project" value="TreeGrafter"/>
</dbReference>
<protein>
    <submittedName>
        <fullName evidence="6">IRS-type PTB domain-containing protein</fullName>
    </submittedName>
</protein>
<dbReference type="InterPro" id="IPR050996">
    <property type="entry name" value="Docking_Protein_DOK"/>
</dbReference>
<dbReference type="GO" id="GO:0005068">
    <property type="term" value="F:transmembrane receptor protein tyrosine kinase adaptor activity"/>
    <property type="evidence" value="ECO:0007669"/>
    <property type="project" value="TreeGrafter"/>
</dbReference>
<reference evidence="2 4" key="2">
    <citation type="submission" date="2018-11" db="EMBL/GenBank/DDBJ databases">
        <authorList>
            <consortium name="Pathogen Informatics"/>
        </authorList>
    </citation>
    <scope>NUCLEOTIDE SEQUENCE [LARGE SCALE GENOMIC DNA]</scope>
</reference>
<dbReference type="EMBL" id="UYSG01011044">
    <property type="protein sequence ID" value="VDL60520.1"/>
    <property type="molecule type" value="Genomic_DNA"/>
</dbReference>
<dbReference type="SMART" id="SM00310">
    <property type="entry name" value="PTBI"/>
    <property type="match status" value="1"/>
</dbReference>
<dbReference type="GO" id="GO:0005104">
    <property type="term" value="F:fibroblast growth factor receptor binding"/>
    <property type="evidence" value="ECO:0007669"/>
    <property type="project" value="TreeGrafter"/>
</dbReference>
<dbReference type="SMART" id="SM01244">
    <property type="entry name" value="IRS"/>
    <property type="match status" value="1"/>
</dbReference>
<evidence type="ECO:0000313" key="5">
    <source>
        <dbReference type="Proteomes" id="UP000321570"/>
    </source>
</evidence>
<dbReference type="GO" id="GO:0005737">
    <property type="term" value="C:cytoplasm"/>
    <property type="evidence" value="ECO:0007669"/>
    <property type="project" value="TreeGrafter"/>
</dbReference>
<dbReference type="Proteomes" id="UP000321570">
    <property type="component" value="Unassembled WGS sequence"/>
</dbReference>
<dbReference type="PANTHER" id="PTHR21258">
    <property type="entry name" value="DOCKING PROTEIN RELATED"/>
    <property type="match status" value="1"/>
</dbReference>
<dbReference type="EMBL" id="CABIJS010000666">
    <property type="protein sequence ID" value="VUZ54725.1"/>
    <property type="molecule type" value="Genomic_DNA"/>
</dbReference>
<name>A0A158QF19_HYMDI</name>
<evidence type="ECO:0000259" key="1">
    <source>
        <dbReference type="SMART" id="SM00310"/>
    </source>
</evidence>
<dbReference type="AlphaFoldDB" id="A0A158QF19"/>
<gene>
    <name evidence="2" type="ORF">HDID_LOCUS8202</name>
    <name evidence="3" type="ORF">WMSIL1_LOCUS12921</name>
</gene>
<proteinExistence type="predicted"/>
<dbReference type="OrthoDB" id="6279276at2759"/>
<dbReference type="Pfam" id="PF02174">
    <property type="entry name" value="IRS"/>
    <property type="match status" value="1"/>
</dbReference>
<organism evidence="6">
    <name type="scientific">Hymenolepis diminuta</name>
    <name type="common">Rat tapeworm</name>
    <dbReference type="NCBI Taxonomy" id="6216"/>
    <lineage>
        <taxon>Eukaryota</taxon>
        <taxon>Metazoa</taxon>
        <taxon>Spiralia</taxon>
        <taxon>Lophotrochozoa</taxon>
        <taxon>Platyhelminthes</taxon>
        <taxon>Cestoda</taxon>
        <taxon>Eucestoda</taxon>
        <taxon>Cyclophyllidea</taxon>
        <taxon>Hymenolepididae</taxon>
        <taxon>Hymenolepis</taxon>
    </lineage>
</organism>
<evidence type="ECO:0000313" key="6">
    <source>
        <dbReference type="WBParaSite" id="HDID_0000820401-mRNA-1"/>
    </source>
</evidence>
<accession>A0A158QF19</accession>
<dbReference type="STRING" id="6216.A0A158QF19"/>
<feature type="domain" description="IRS-type PTB" evidence="1">
    <location>
        <begin position="36"/>
        <end position="136"/>
    </location>
</feature>
<evidence type="ECO:0000313" key="2">
    <source>
        <dbReference type="EMBL" id="VDL60520.1"/>
    </source>
</evidence>
<reference evidence="6" key="1">
    <citation type="submission" date="2016-04" db="UniProtKB">
        <authorList>
            <consortium name="WormBaseParasite"/>
        </authorList>
    </citation>
    <scope>IDENTIFICATION</scope>
</reference>
<reference evidence="3 5" key="3">
    <citation type="submission" date="2019-07" db="EMBL/GenBank/DDBJ databases">
        <authorList>
            <person name="Jastrzebski P J."/>
            <person name="Paukszto L."/>
            <person name="Jastrzebski P J."/>
        </authorList>
    </citation>
    <scope>NUCLEOTIDE SEQUENCE [LARGE SCALE GENOMIC DNA]</scope>
    <source>
        <strain evidence="3 5">WMS-il1</strain>
    </source>
</reference>
<dbReference type="InterPro" id="IPR002404">
    <property type="entry name" value="IRS_PTB"/>
</dbReference>
<dbReference type="SUPFAM" id="SSF50729">
    <property type="entry name" value="PH domain-like"/>
    <property type="match status" value="1"/>
</dbReference>
<dbReference type="WBParaSite" id="HDID_0000820401-mRNA-1">
    <property type="protein sequence ID" value="HDID_0000820401-mRNA-1"/>
    <property type="gene ID" value="HDID_0000820401"/>
</dbReference>